<dbReference type="Proteomes" id="UP000829196">
    <property type="component" value="Unassembled WGS sequence"/>
</dbReference>
<evidence type="ECO:0000256" key="1">
    <source>
        <dbReference type="SAM" id="MobiDB-lite"/>
    </source>
</evidence>
<keyword evidence="3" id="KW-1185">Reference proteome</keyword>
<dbReference type="AlphaFoldDB" id="A0A8T3BPQ3"/>
<evidence type="ECO:0000313" key="3">
    <source>
        <dbReference type="Proteomes" id="UP000829196"/>
    </source>
</evidence>
<dbReference type="EMBL" id="JAGYWB010000007">
    <property type="protein sequence ID" value="KAI0516388.1"/>
    <property type="molecule type" value="Genomic_DNA"/>
</dbReference>
<reference evidence="2" key="1">
    <citation type="journal article" date="2022" name="Front. Genet.">
        <title>Chromosome-Scale Assembly of the Dendrobium nobile Genome Provides Insights Into the Molecular Mechanism of the Biosynthesis of the Medicinal Active Ingredient of Dendrobium.</title>
        <authorList>
            <person name="Xu Q."/>
            <person name="Niu S.-C."/>
            <person name="Li K.-L."/>
            <person name="Zheng P.-J."/>
            <person name="Zhang X.-J."/>
            <person name="Jia Y."/>
            <person name="Liu Y."/>
            <person name="Niu Y.-X."/>
            <person name="Yu L.-H."/>
            <person name="Chen D.-F."/>
            <person name="Zhang G.-Q."/>
        </authorList>
    </citation>
    <scope>NUCLEOTIDE SEQUENCE</scope>
    <source>
        <tissue evidence="2">Leaf</tissue>
    </source>
</reference>
<feature type="compositionally biased region" description="Basic and acidic residues" evidence="1">
    <location>
        <begin position="44"/>
        <end position="71"/>
    </location>
</feature>
<name>A0A8T3BPQ3_DENNO</name>
<accession>A0A8T3BPQ3</accession>
<organism evidence="2 3">
    <name type="scientific">Dendrobium nobile</name>
    <name type="common">Orchid</name>
    <dbReference type="NCBI Taxonomy" id="94219"/>
    <lineage>
        <taxon>Eukaryota</taxon>
        <taxon>Viridiplantae</taxon>
        <taxon>Streptophyta</taxon>
        <taxon>Embryophyta</taxon>
        <taxon>Tracheophyta</taxon>
        <taxon>Spermatophyta</taxon>
        <taxon>Magnoliopsida</taxon>
        <taxon>Liliopsida</taxon>
        <taxon>Asparagales</taxon>
        <taxon>Orchidaceae</taxon>
        <taxon>Epidendroideae</taxon>
        <taxon>Malaxideae</taxon>
        <taxon>Dendrobiinae</taxon>
        <taxon>Dendrobium</taxon>
    </lineage>
</organism>
<proteinExistence type="predicted"/>
<feature type="compositionally biased region" description="Polar residues" evidence="1">
    <location>
        <begin position="26"/>
        <end position="37"/>
    </location>
</feature>
<evidence type="ECO:0000313" key="2">
    <source>
        <dbReference type="EMBL" id="KAI0516388.1"/>
    </source>
</evidence>
<feature type="region of interest" description="Disordered" evidence="1">
    <location>
        <begin position="1"/>
        <end position="92"/>
    </location>
</feature>
<protein>
    <submittedName>
        <fullName evidence="2">Uncharacterized protein</fullName>
    </submittedName>
</protein>
<comment type="caution">
    <text evidence="2">The sequence shown here is derived from an EMBL/GenBank/DDBJ whole genome shotgun (WGS) entry which is preliminary data.</text>
</comment>
<feature type="compositionally biased region" description="Basic and acidic residues" evidence="1">
    <location>
        <begin position="1"/>
        <end position="17"/>
    </location>
</feature>
<gene>
    <name evidence="2" type="ORF">KFK09_009061</name>
</gene>
<sequence length="143" mass="15659">MGESSADHTSSEKERSIQRGHCGNLRASTTPTTSDRGQISGAAKDPRQSGKARNEKGSRKTTRQRDTDIDGMKIAPRGDMMRNRTENSGTASLSLSLLPPKLIALTLGADEAPHDQTMLDRLTTRFTKVPLESMSQANIRFFL</sequence>